<organism evidence="4 5">
    <name type="scientific">Purpureocillium lilacinum</name>
    <name type="common">Paecilomyces lilacinus</name>
    <dbReference type="NCBI Taxonomy" id="33203"/>
    <lineage>
        <taxon>Eukaryota</taxon>
        <taxon>Fungi</taxon>
        <taxon>Dikarya</taxon>
        <taxon>Ascomycota</taxon>
        <taxon>Pezizomycotina</taxon>
        <taxon>Sordariomycetes</taxon>
        <taxon>Hypocreomycetidae</taxon>
        <taxon>Hypocreales</taxon>
        <taxon>Ophiocordycipitaceae</taxon>
        <taxon>Purpureocillium</taxon>
    </lineage>
</organism>
<keyword evidence="1" id="KW-0479">Metal-binding</keyword>
<gene>
    <name evidence="4" type="ORF">PCL_11239</name>
</gene>
<dbReference type="CDD" id="cd00067">
    <property type="entry name" value="GAL4"/>
    <property type="match status" value="1"/>
</dbReference>
<dbReference type="CDD" id="cd12148">
    <property type="entry name" value="fungal_TF_MHR"/>
    <property type="match status" value="1"/>
</dbReference>
<dbReference type="InterPro" id="IPR007219">
    <property type="entry name" value="XnlR_reg_dom"/>
</dbReference>
<evidence type="ECO:0000259" key="3">
    <source>
        <dbReference type="PROSITE" id="PS50048"/>
    </source>
</evidence>
<dbReference type="Proteomes" id="UP000245956">
    <property type="component" value="Unassembled WGS sequence"/>
</dbReference>
<dbReference type="Gene3D" id="4.10.240.10">
    <property type="entry name" value="Zn(2)-C6 fungal-type DNA-binding domain"/>
    <property type="match status" value="1"/>
</dbReference>
<evidence type="ECO:0000256" key="1">
    <source>
        <dbReference type="ARBA" id="ARBA00022723"/>
    </source>
</evidence>
<dbReference type="GO" id="GO:0005634">
    <property type="term" value="C:nucleus"/>
    <property type="evidence" value="ECO:0007669"/>
    <property type="project" value="TreeGrafter"/>
</dbReference>
<evidence type="ECO:0000313" key="4">
    <source>
        <dbReference type="EMBL" id="PWI72616.1"/>
    </source>
</evidence>
<dbReference type="SMART" id="SM00066">
    <property type="entry name" value="GAL4"/>
    <property type="match status" value="1"/>
</dbReference>
<dbReference type="PROSITE" id="PS00463">
    <property type="entry name" value="ZN2_CY6_FUNGAL_1"/>
    <property type="match status" value="1"/>
</dbReference>
<dbReference type="GO" id="GO:0000981">
    <property type="term" value="F:DNA-binding transcription factor activity, RNA polymerase II-specific"/>
    <property type="evidence" value="ECO:0007669"/>
    <property type="project" value="InterPro"/>
</dbReference>
<reference evidence="4 5" key="1">
    <citation type="journal article" date="2016" name="Front. Microbiol.">
        <title>Genome and transcriptome sequences reveal the specific parasitism of the nematophagous Purpureocillium lilacinum 36-1.</title>
        <authorList>
            <person name="Xie J."/>
            <person name="Li S."/>
            <person name="Mo C."/>
            <person name="Xiao X."/>
            <person name="Peng D."/>
            <person name="Wang G."/>
            <person name="Xiao Y."/>
        </authorList>
    </citation>
    <scope>NUCLEOTIDE SEQUENCE [LARGE SCALE GENOMIC DNA]</scope>
    <source>
        <strain evidence="4 5">36-1</strain>
    </source>
</reference>
<dbReference type="GO" id="GO:0008270">
    <property type="term" value="F:zinc ion binding"/>
    <property type="evidence" value="ECO:0007669"/>
    <property type="project" value="InterPro"/>
</dbReference>
<dbReference type="SUPFAM" id="SSF57701">
    <property type="entry name" value="Zn2/Cys6 DNA-binding domain"/>
    <property type="match status" value="1"/>
</dbReference>
<dbReference type="PROSITE" id="PS50048">
    <property type="entry name" value="ZN2_CY6_FUNGAL_2"/>
    <property type="match status" value="1"/>
</dbReference>
<evidence type="ECO:0000256" key="2">
    <source>
        <dbReference type="ARBA" id="ARBA00023242"/>
    </source>
</evidence>
<feature type="domain" description="Zn(2)-C6 fungal-type" evidence="3">
    <location>
        <begin position="11"/>
        <end position="42"/>
    </location>
</feature>
<dbReference type="PANTHER" id="PTHR31668">
    <property type="entry name" value="GLUCOSE TRANSPORT TRANSCRIPTION REGULATOR RGT1-RELATED-RELATED"/>
    <property type="match status" value="1"/>
</dbReference>
<name>A0A2U3EDM8_PURLI</name>
<dbReference type="AlphaFoldDB" id="A0A2U3EDM8"/>
<dbReference type="GO" id="GO:0001080">
    <property type="term" value="P:nitrogen catabolite activation of transcription from RNA polymerase II promoter"/>
    <property type="evidence" value="ECO:0007669"/>
    <property type="project" value="TreeGrafter"/>
</dbReference>
<dbReference type="InterPro" id="IPR001138">
    <property type="entry name" value="Zn2Cys6_DnaBD"/>
</dbReference>
<dbReference type="EMBL" id="LCWV01000006">
    <property type="protein sequence ID" value="PWI72616.1"/>
    <property type="molecule type" value="Genomic_DNA"/>
</dbReference>
<dbReference type="Pfam" id="PF04082">
    <property type="entry name" value="Fungal_trans"/>
    <property type="match status" value="1"/>
</dbReference>
<protein>
    <submittedName>
        <fullName evidence="4">Putative transcriptional regulatory protein C25B8.11</fullName>
    </submittedName>
</protein>
<dbReference type="PANTHER" id="PTHR31668:SF4">
    <property type="entry name" value="TRANSCRIPTIONAL ACTIVATOR PROTEIN DAL81"/>
    <property type="match status" value="1"/>
</dbReference>
<proteinExistence type="predicted"/>
<dbReference type="GO" id="GO:0003677">
    <property type="term" value="F:DNA binding"/>
    <property type="evidence" value="ECO:0007669"/>
    <property type="project" value="InterPro"/>
</dbReference>
<dbReference type="InterPro" id="IPR050797">
    <property type="entry name" value="Carb_Metab_Trans_Reg"/>
</dbReference>
<dbReference type="GO" id="GO:0006351">
    <property type="term" value="P:DNA-templated transcription"/>
    <property type="evidence" value="ECO:0007669"/>
    <property type="project" value="InterPro"/>
</dbReference>
<comment type="caution">
    <text evidence="4">The sequence shown here is derived from an EMBL/GenBank/DDBJ whole genome shotgun (WGS) entry which is preliminary data.</text>
</comment>
<keyword evidence="2" id="KW-0539">Nucleus</keyword>
<dbReference type="SMART" id="SM00906">
    <property type="entry name" value="Fungal_trans"/>
    <property type="match status" value="1"/>
</dbReference>
<dbReference type="InterPro" id="IPR036864">
    <property type="entry name" value="Zn2-C6_fun-type_DNA-bd_sf"/>
</dbReference>
<evidence type="ECO:0000313" key="5">
    <source>
        <dbReference type="Proteomes" id="UP000245956"/>
    </source>
</evidence>
<sequence length="682" mass="75078">MRKYMSKRQRPCDFCRARKTACRIEGAPPCRTCQLHSHECTFVESTRPRKKPLLEGHPGSDAVDGASVLAMPAATVSTPPVLLPRPGDSDSLRPHSPRNAFAIPSVPLDVAAGDESPFPSMSLQFLQDLGMDSSDYHFMFRTPRSPASNVSVAGDGASRSVNALSLQRDTPTTTSLPLLDGHTDTKPEALGLTGDMDPYILRKYRTDNHGVFKFKQLAVYSVQEQPFPVQFLLSQPSLFGKSLEQTGHATPGEAYLRTQLEQLVPSTMGKRLISLWSKFAGAQYPIFSSAAMPDPETSPAHLLAAVYAIAVPFAMHDDKLCIDLAYDAFPYSTLSQVLNTSLAPDLHSPSLETVQTVLLLVLWPSSNPLVSDASHQWNLMGALVAAAINVGLHLDPTPWGLPTANVALRRRLSFLIYSTDRLLASSLGKPPFIDRDNWLVNTLLLSDQHDSNVLDADWDCLLKLSAVTTLLDEALAKLYSLRILQSSSQNPGLSDIAMSLANHLDESYHSADHHDLSHQAGIQMSLAICDLAYHYTNLIVHRAAMRPFLDTENLSGSSDFIARAETVRQSIRDCTQGFHAFIKDLRAEDVNGVWPPWAQAAISSLCFTQLTMVSSASTYDEALDWIKRLQMTRKELRLKAKSFPILCLGLLRIDSIFWRGVDNVLHLPPHVSQAFSSLEDGT</sequence>
<accession>A0A2U3EDM8</accession>